<comment type="caution">
    <text evidence="7">The sequence shown here is derived from an EMBL/GenBank/DDBJ whole genome shotgun (WGS) entry which is preliminary data.</text>
</comment>
<evidence type="ECO:0000256" key="1">
    <source>
        <dbReference type="ARBA" id="ARBA00007913"/>
    </source>
</evidence>
<dbReference type="SUPFAM" id="SSF52540">
    <property type="entry name" value="P-loop containing nucleoside triphosphate hydrolases"/>
    <property type="match status" value="1"/>
</dbReference>
<dbReference type="CDD" id="cd18808">
    <property type="entry name" value="SF1_C_Upf1"/>
    <property type="match status" value="1"/>
</dbReference>
<dbReference type="EMBL" id="JABCKI010000030">
    <property type="protein sequence ID" value="KAG5653863.1"/>
    <property type="molecule type" value="Genomic_DNA"/>
</dbReference>
<feature type="domain" description="DNA2/NAM7 helicase-like C-terminal" evidence="6">
    <location>
        <begin position="8"/>
        <end position="213"/>
    </location>
</feature>
<dbReference type="Pfam" id="PF13087">
    <property type="entry name" value="AAA_12"/>
    <property type="match status" value="1"/>
</dbReference>
<keyword evidence="3" id="KW-0378">Hydrolase</keyword>
<keyword evidence="4" id="KW-0347">Helicase</keyword>
<dbReference type="PANTHER" id="PTHR43788:SF8">
    <property type="entry name" value="DNA-BINDING PROTEIN SMUBP-2"/>
    <property type="match status" value="1"/>
</dbReference>
<organism evidence="7 8">
    <name type="scientific">Sphagnurus paluster</name>
    <dbReference type="NCBI Taxonomy" id="117069"/>
    <lineage>
        <taxon>Eukaryota</taxon>
        <taxon>Fungi</taxon>
        <taxon>Dikarya</taxon>
        <taxon>Basidiomycota</taxon>
        <taxon>Agaricomycotina</taxon>
        <taxon>Agaricomycetes</taxon>
        <taxon>Agaricomycetidae</taxon>
        <taxon>Agaricales</taxon>
        <taxon>Tricholomatineae</taxon>
        <taxon>Lyophyllaceae</taxon>
        <taxon>Sphagnurus</taxon>
    </lineage>
</organism>
<sequence>MGAALEFDVSLLERLYTHTQWGARMRKTMLDIQYRSPAELMLFPSKEFYDGKLRTGLKATTATILSALAAASFPWPRRNGVVVPTVFIQCSTEEDLGGMSKSNIGQVELVEHILPMLTSAKQNSGPGHVAALASLSITVLTPYKKQIQALKHKLPASVPCSTVDAFQGRESDIIIFSTVRCNVEGDIGFLEDARRLNVMWTRARLALIIIGDRPTMNTNPLWKRALESCTHVEINMPVVASSA</sequence>
<dbReference type="InterPro" id="IPR041679">
    <property type="entry name" value="DNA2/NAM7-like_C"/>
</dbReference>
<keyword evidence="5" id="KW-0067">ATP-binding</keyword>
<dbReference type="GO" id="GO:0005524">
    <property type="term" value="F:ATP binding"/>
    <property type="evidence" value="ECO:0007669"/>
    <property type="project" value="UniProtKB-KW"/>
</dbReference>
<reference evidence="7" key="2">
    <citation type="submission" date="2021-10" db="EMBL/GenBank/DDBJ databases">
        <title>Phylogenomics reveals ancestral predisposition of the termite-cultivated fungus Termitomyces towards a domesticated lifestyle.</title>
        <authorList>
            <person name="Auxier B."/>
            <person name="Grum-Grzhimaylo A."/>
            <person name="Cardenas M.E."/>
            <person name="Lodge J.D."/>
            <person name="Laessoe T."/>
            <person name="Pedersen O."/>
            <person name="Smith M.E."/>
            <person name="Kuyper T.W."/>
            <person name="Franco-Molano E.A."/>
            <person name="Baroni T.J."/>
            <person name="Aanen D.K."/>
        </authorList>
    </citation>
    <scope>NUCLEOTIDE SEQUENCE</scope>
    <source>
        <strain evidence="7">D49</strain>
    </source>
</reference>
<dbReference type="FunFam" id="3.40.50.300:FF:000326">
    <property type="entry name" value="P-loop containing nucleoside triphosphate hydrolase"/>
    <property type="match status" value="1"/>
</dbReference>
<comment type="similarity">
    <text evidence="1">Belongs to the DNA2/NAM7 helicase family.</text>
</comment>
<evidence type="ECO:0000256" key="2">
    <source>
        <dbReference type="ARBA" id="ARBA00022741"/>
    </source>
</evidence>
<dbReference type="InterPro" id="IPR027417">
    <property type="entry name" value="P-loop_NTPase"/>
</dbReference>
<keyword evidence="2" id="KW-0547">Nucleotide-binding</keyword>
<accession>A0A9P7KKQ2</accession>
<dbReference type="GO" id="GO:0016787">
    <property type="term" value="F:hydrolase activity"/>
    <property type="evidence" value="ECO:0007669"/>
    <property type="project" value="UniProtKB-KW"/>
</dbReference>
<protein>
    <recommendedName>
        <fullName evidence="6">DNA2/NAM7 helicase-like C-terminal domain-containing protein</fullName>
    </recommendedName>
</protein>
<evidence type="ECO:0000256" key="4">
    <source>
        <dbReference type="ARBA" id="ARBA00022806"/>
    </source>
</evidence>
<dbReference type="PANTHER" id="PTHR43788">
    <property type="entry name" value="DNA2/NAM7 HELICASE FAMILY MEMBER"/>
    <property type="match status" value="1"/>
</dbReference>
<proteinExistence type="inferred from homology"/>
<evidence type="ECO:0000313" key="7">
    <source>
        <dbReference type="EMBL" id="KAG5653863.1"/>
    </source>
</evidence>
<keyword evidence="8" id="KW-1185">Reference proteome</keyword>
<evidence type="ECO:0000313" key="8">
    <source>
        <dbReference type="Proteomes" id="UP000717328"/>
    </source>
</evidence>
<dbReference type="InterPro" id="IPR050534">
    <property type="entry name" value="Coronavir_polyprotein_1ab"/>
</dbReference>
<dbReference type="Proteomes" id="UP000717328">
    <property type="component" value="Unassembled WGS sequence"/>
</dbReference>
<evidence type="ECO:0000256" key="5">
    <source>
        <dbReference type="ARBA" id="ARBA00022840"/>
    </source>
</evidence>
<name>A0A9P7KKQ2_9AGAR</name>
<dbReference type="InterPro" id="IPR047187">
    <property type="entry name" value="SF1_C_Upf1"/>
</dbReference>
<dbReference type="OrthoDB" id="6513042at2759"/>
<reference evidence="7" key="1">
    <citation type="submission" date="2021-02" db="EMBL/GenBank/DDBJ databases">
        <authorList>
            <person name="Nieuwenhuis M."/>
            <person name="Van De Peppel L.J.J."/>
        </authorList>
    </citation>
    <scope>NUCLEOTIDE SEQUENCE</scope>
    <source>
        <strain evidence="7">D49</strain>
    </source>
</reference>
<gene>
    <name evidence="7" type="ORF">H0H81_009942</name>
</gene>
<evidence type="ECO:0000256" key="3">
    <source>
        <dbReference type="ARBA" id="ARBA00022801"/>
    </source>
</evidence>
<evidence type="ECO:0000259" key="6">
    <source>
        <dbReference type="Pfam" id="PF13087"/>
    </source>
</evidence>
<dbReference type="AlphaFoldDB" id="A0A9P7KKQ2"/>
<dbReference type="GO" id="GO:0005694">
    <property type="term" value="C:chromosome"/>
    <property type="evidence" value="ECO:0007669"/>
    <property type="project" value="UniProtKB-ARBA"/>
</dbReference>
<dbReference type="Gene3D" id="3.40.50.300">
    <property type="entry name" value="P-loop containing nucleotide triphosphate hydrolases"/>
    <property type="match status" value="1"/>
</dbReference>
<dbReference type="GO" id="GO:0043139">
    <property type="term" value="F:5'-3' DNA helicase activity"/>
    <property type="evidence" value="ECO:0007669"/>
    <property type="project" value="TreeGrafter"/>
</dbReference>